<keyword evidence="7" id="KW-0614">Plasmid</keyword>
<sequence>MKHFIKSIDFHLILSSLALTRVSESFLGIAVLWSLYIYTDNVYLVGLLTLFQVLPIIIFSFYSGSLADLYNNKNILITTNISRFLLLLVSAFLFYNVQNHILNVILLYVLVFILSVLNSFYLPSFQATIKKSINDKNLVIANSSIEFVKHICNIIGLLLGGVLVETIGLINTLFLGSILFLGGAILMKFAYVPTFSQQIIDKRIKGSIVESFKYLKSSSRLLKQSIYYLVIINISVAPISLMFVLLSDNLKLGSVGLSLLTISFSVGSIVGTFSASYILKLIEESTVNYLLIVLYSILVILTVMVPNTFLVIALIFLTGITSSLSVIFINTFIQKETSNEFIGRVSSFRSLALRIPPPIVVMLFSYLVDILNIIYAAVLINVTTILVATFVFSKRQG</sequence>
<dbReference type="Proteomes" id="UP000197058">
    <property type="component" value="Plasmid unnamed1"/>
</dbReference>
<keyword evidence="2" id="KW-1003">Cell membrane</keyword>
<dbReference type="GO" id="GO:0022857">
    <property type="term" value="F:transmembrane transporter activity"/>
    <property type="evidence" value="ECO:0007669"/>
    <property type="project" value="InterPro"/>
</dbReference>
<dbReference type="SUPFAM" id="SSF103473">
    <property type="entry name" value="MFS general substrate transporter"/>
    <property type="match status" value="1"/>
</dbReference>
<feature type="transmembrane region" description="Helical" evidence="6">
    <location>
        <begin position="258"/>
        <end position="279"/>
    </location>
</feature>
<comment type="subcellular location">
    <subcellularLocation>
        <location evidence="1">Cell membrane</location>
        <topology evidence="1">Multi-pass membrane protein</topology>
    </subcellularLocation>
</comment>
<feature type="transmembrane region" description="Helical" evidence="6">
    <location>
        <begin position="373"/>
        <end position="392"/>
    </location>
</feature>
<feature type="transmembrane region" description="Helical" evidence="6">
    <location>
        <begin position="351"/>
        <end position="367"/>
    </location>
</feature>
<feature type="transmembrane region" description="Helical" evidence="6">
    <location>
        <begin position="101"/>
        <end position="122"/>
    </location>
</feature>
<accession>A0AAI8GV79</accession>
<feature type="transmembrane region" description="Helical" evidence="6">
    <location>
        <begin position="74"/>
        <end position="95"/>
    </location>
</feature>
<dbReference type="InterPro" id="IPR011701">
    <property type="entry name" value="MFS"/>
</dbReference>
<evidence type="ECO:0000313" key="8">
    <source>
        <dbReference type="Proteomes" id="UP000197058"/>
    </source>
</evidence>
<evidence type="ECO:0000256" key="4">
    <source>
        <dbReference type="ARBA" id="ARBA00022989"/>
    </source>
</evidence>
<feature type="transmembrane region" description="Helical" evidence="6">
    <location>
        <begin position="176"/>
        <end position="195"/>
    </location>
</feature>
<evidence type="ECO:0000256" key="2">
    <source>
        <dbReference type="ARBA" id="ARBA00022475"/>
    </source>
</evidence>
<dbReference type="PANTHER" id="PTHR23513:SF6">
    <property type="entry name" value="MAJOR FACILITATOR SUPERFAMILY ASSOCIATED DOMAIN-CONTAINING PROTEIN"/>
    <property type="match status" value="1"/>
</dbReference>
<dbReference type="RefSeq" id="WP_088592759.1">
    <property type="nucleotide sequence ID" value="NZ_CP022047.2"/>
</dbReference>
<keyword evidence="5 6" id="KW-0472">Membrane</keyword>
<reference evidence="8" key="1">
    <citation type="submission" date="2017-06" db="EMBL/GenBank/DDBJ databases">
        <title>FDA dAtabase for Regulatory Grade micrObial Sequences (FDA-ARGOS): Supporting development and validation of Infectious Disease Dx tests.</title>
        <authorList>
            <person name="Goldberg B."/>
            <person name="Campos J."/>
            <person name="Tallon L."/>
            <person name="Sadzewicz L."/>
            <person name="Sengamalay N."/>
            <person name="Ott S."/>
            <person name="Godinez A."/>
            <person name="Nagaraj S."/>
            <person name="Vavikolanu K."/>
            <person name="Nadendla S."/>
            <person name="George J."/>
            <person name="Geyer C."/>
            <person name="Sichtig H."/>
        </authorList>
    </citation>
    <scope>NUCLEOTIDE SEQUENCE [LARGE SCALE GENOMIC DNA]</scope>
    <source>
        <strain evidence="8">FDAARGOS_285</strain>
        <plasmid evidence="8">unnamed1</plasmid>
    </source>
</reference>
<gene>
    <name evidence="7" type="ORF">CEP64_13680</name>
</gene>
<evidence type="ECO:0000256" key="3">
    <source>
        <dbReference type="ARBA" id="ARBA00022692"/>
    </source>
</evidence>
<feature type="transmembrane region" description="Helical" evidence="6">
    <location>
        <begin position="12"/>
        <end position="36"/>
    </location>
</feature>
<protein>
    <submittedName>
        <fullName evidence="7">MFS transporter</fullName>
    </submittedName>
</protein>
<proteinExistence type="predicted"/>
<dbReference type="Pfam" id="PF07690">
    <property type="entry name" value="MFS_1"/>
    <property type="match status" value="1"/>
</dbReference>
<evidence type="ECO:0000313" key="7">
    <source>
        <dbReference type="EMBL" id="ASE35667.1"/>
    </source>
</evidence>
<dbReference type="InterPro" id="IPR036259">
    <property type="entry name" value="MFS_trans_sf"/>
</dbReference>
<dbReference type="Gene3D" id="1.20.1250.20">
    <property type="entry name" value="MFS general substrate transporter like domains"/>
    <property type="match status" value="1"/>
</dbReference>
<keyword evidence="4 6" id="KW-1133">Transmembrane helix</keyword>
<organism evidence="7 8">
    <name type="scientific">Mammaliicoccus sciuri</name>
    <name type="common">Staphylococcus sciuri</name>
    <dbReference type="NCBI Taxonomy" id="1296"/>
    <lineage>
        <taxon>Bacteria</taxon>
        <taxon>Bacillati</taxon>
        <taxon>Bacillota</taxon>
        <taxon>Bacilli</taxon>
        <taxon>Bacillales</taxon>
        <taxon>Staphylococcaceae</taxon>
        <taxon>Mammaliicoccus</taxon>
    </lineage>
</organism>
<evidence type="ECO:0000256" key="5">
    <source>
        <dbReference type="ARBA" id="ARBA00023136"/>
    </source>
</evidence>
<dbReference type="AlphaFoldDB" id="A0AAI8GV79"/>
<geneLocation type="plasmid" evidence="7 8">
    <name>unnamed1</name>
</geneLocation>
<dbReference type="GO" id="GO:0005886">
    <property type="term" value="C:plasma membrane"/>
    <property type="evidence" value="ECO:0007669"/>
    <property type="project" value="UniProtKB-SubCell"/>
</dbReference>
<keyword evidence="3 6" id="KW-0812">Transmembrane</keyword>
<feature type="transmembrane region" description="Helical" evidence="6">
    <location>
        <begin position="42"/>
        <end position="62"/>
    </location>
</feature>
<feature type="transmembrane region" description="Helical" evidence="6">
    <location>
        <begin position="311"/>
        <end position="330"/>
    </location>
</feature>
<feature type="transmembrane region" description="Helical" evidence="6">
    <location>
        <begin position="151"/>
        <end position="170"/>
    </location>
</feature>
<feature type="transmembrane region" description="Helical" evidence="6">
    <location>
        <begin position="226"/>
        <end position="246"/>
    </location>
</feature>
<dbReference type="PANTHER" id="PTHR23513">
    <property type="entry name" value="INTEGRAL MEMBRANE EFFLUX PROTEIN-RELATED"/>
    <property type="match status" value="1"/>
</dbReference>
<evidence type="ECO:0000256" key="6">
    <source>
        <dbReference type="SAM" id="Phobius"/>
    </source>
</evidence>
<name>A0AAI8GV79_MAMSC</name>
<dbReference type="KEGG" id="sscu:CEP64_13680"/>
<evidence type="ECO:0000256" key="1">
    <source>
        <dbReference type="ARBA" id="ARBA00004651"/>
    </source>
</evidence>
<feature type="transmembrane region" description="Helical" evidence="6">
    <location>
        <begin position="286"/>
        <end position="305"/>
    </location>
</feature>
<dbReference type="CDD" id="cd06173">
    <property type="entry name" value="MFS_MefA_like"/>
    <property type="match status" value="1"/>
</dbReference>
<dbReference type="EMBL" id="CP022047">
    <property type="protein sequence ID" value="ASE35667.1"/>
    <property type="molecule type" value="Genomic_DNA"/>
</dbReference>